<dbReference type="InterPro" id="IPR036737">
    <property type="entry name" value="OmpA-like_sf"/>
</dbReference>
<dbReference type="InterPro" id="IPR006690">
    <property type="entry name" value="OMPA-like_CS"/>
</dbReference>
<feature type="signal peptide" evidence="9">
    <location>
        <begin position="1"/>
        <end position="17"/>
    </location>
</feature>
<feature type="chain" id="PRO_5032332915" description="Peptidoglycan-associated lipoprotein" evidence="9">
    <location>
        <begin position="18"/>
        <end position="183"/>
    </location>
</feature>
<dbReference type="PROSITE" id="PS01068">
    <property type="entry name" value="OMPA_1"/>
    <property type="match status" value="1"/>
</dbReference>
<comment type="subunit">
    <text evidence="8">The Tol-Pal system is composed of five core proteins: the inner membrane proteins TolA, TolQ and TolR, the periplasmic protein TolB and the outer membrane protein Pal. They form a network linking the inner and outer membranes and the peptidoglycan layer.</text>
</comment>
<proteinExistence type="inferred from homology"/>
<reference evidence="11 12" key="1">
    <citation type="submission" date="2020-04" db="EMBL/GenBank/DDBJ databases">
        <title>Zoogloea sp. G-4-1-14 isolated from soil.</title>
        <authorList>
            <person name="Dahal R.H."/>
        </authorList>
    </citation>
    <scope>NUCLEOTIDE SEQUENCE [LARGE SCALE GENOMIC DNA]</scope>
    <source>
        <strain evidence="11 12">G-4-1-14</strain>
    </source>
</reference>
<keyword evidence="3 8" id="KW-0472">Membrane</keyword>
<feature type="domain" description="OmpA-like" evidence="10">
    <location>
        <begin position="66"/>
        <end position="183"/>
    </location>
</feature>
<dbReference type="PROSITE" id="PS51123">
    <property type="entry name" value="OMPA_2"/>
    <property type="match status" value="1"/>
</dbReference>
<evidence type="ECO:0000259" key="10">
    <source>
        <dbReference type="PROSITE" id="PS51123"/>
    </source>
</evidence>
<dbReference type="InterPro" id="IPR006664">
    <property type="entry name" value="OMP_bac"/>
</dbReference>
<evidence type="ECO:0000313" key="11">
    <source>
        <dbReference type="EMBL" id="NML26551.1"/>
    </source>
</evidence>
<keyword evidence="1 8" id="KW-0132">Cell division</keyword>
<comment type="subcellular location">
    <subcellularLocation>
        <location evidence="8">Cell outer membrane</location>
        <topology evidence="8">Lipid-anchor</topology>
    </subcellularLocation>
</comment>
<organism evidence="11 12">
    <name type="scientific">Zoogloea dura</name>
    <dbReference type="NCBI Taxonomy" id="2728840"/>
    <lineage>
        <taxon>Bacteria</taxon>
        <taxon>Pseudomonadati</taxon>
        <taxon>Pseudomonadota</taxon>
        <taxon>Betaproteobacteria</taxon>
        <taxon>Rhodocyclales</taxon>
        <taxon>Zoogloeaceae</taxon>
        <taxon>Zoogloea</taxon>
    </lineage>
</organism>
<dbReference type="InterPro" id="IPR006665">
    <property type="entry name" value="OmpA-like"/>
</dbReference>
<dbReference type="InterPro" id="IPR050330">
    <property type="entry name" value="Bact_OuterMem_StrucFunc"/>
</dbReference>
<keyword evidence="2 8" id="KW-0732">Signal</keyword>
<evidence type="ECO:0000256" key="5">
    <source>
        <dbReference type="ARBA" id="ARBA00023237"/>
    </source>
</evidence>
<dbReference type="InterPro" id="IPR039001">
    <property type="entry name" value="Pal"/>
</dbReference>
<dbReference type="RefSeq" id="WP_169146084.1">
    <property type="nucleotide sequence ID" value="NZ_JABBGA010000008.1"/>
</dbReference>
<dbReference type="PANTHER" id="PTHR30329">
    <property type="entry name" value="STATOR ELEMENT OF FLAGELLAR MOTOR COMPLEX"/>
    <property type="match status" value="1"/>
</dbReference>
<evidence type="ECO:0000256" key="8">
    <source>
        <dbReference type="HAMAP-Rule" id="MF_02204"/>
    </source>
</evidence>
<dbReference type="Pfam" id="PF00691">
    <property type="entry name" value="OmpA"/>
    <property type="match status" value="1"/>
</dbReference>
<dbReference type="Gene3D" id="3.30.1330.60">
    <property type="entry name" value="OmpA-like domain"/>
    <property type="match status" value="1"/>
</dbReference>
<dbReference type="PANTHER" id="PTHR30329:SF21">
    <property type="entry name" value="LIPOPROTEIN YIAD-RELATED"/>
    <property type="match status" value="1"/>
</dbReference>
<sequence>MKYTRFALSLITIGLLAACSSSPKTDGQAGAAVEDRSSAAASGVDANRVVPVDANSGGLASYPELKDPKSILSKRSVLFDYDSYVIKDQYRALVEAHAKFLTSHPNVKMLIQGNTDERGSREYNLALGQKRADAVKKALSLLGVSEGQLESVSLGEEKPSCSEASESCWSANRRGDMLYSGEF</sequence>
<comment type="function">
    <text evidence="8">Part of the Tol-Pal system, which plays a role in outer membrane invagination during cell division and is important for maintaining outer membrane integrity.</text>
</comment>
<keyword evidence="12" id="KW-1185">Reference proteome</keyword>
<dbReference type="Proteomes" id="UP000580043">
    <property type="component" value="Unassembled WGS sequence"/>
</dbReference>
<dbReference type="SUPFAM" id="SSF103088">
    <property type="entry name" value="OmpA-like"/>
    <property type="match status" value="1"/>
</dbReference>
<evidence type="ECO:0000256" key="1">
    <source>
        <dbReference type="ARBA" id="ARBA00022618"/>
    </source>
</evidence>
<dbReference type="AlphaFoldDB" id="A0A848GAI3"/>
<evidence type="ECO:0000256" key="7">
    <source>
        <dbReference type="ARBA" id="ARBA00023306"/>
    </source>
</evidence>
<gene>
    <name evidence="8 11" type="primary">pal</name>
    <name evidence="11" type="ORF">HHL15_12420</name>
</gene>
<accession>A0A848GAI3</accession>
<protein>
    <recommendedName>
        <fullName evidence="8">Peptidoglycan-associated lipoprotein</fullName>
        <shortName evidence="8">PAL</shortName>
    </recommendedName>
</protein>
<dbReference type="InterPro" id="IPR014169">
    <property type="entry name" value="Pal_lipo_C"/>
</dbReference>
<evidence type="ECO:0000256" key="9">
    <source>
        <dbReference type="SAM" id="SignalP"/>
    </source>
</evidence>
<dbReference type="PRINTS" id="PR01021">
    <property type="entry name" value="OMPADOMAIN"/>
</dbReference>
<keyword evidence="7 8" id="KW-0131">Cell cycle</keyword>
<keyword evidence="5 8" id="KW-0998">Cell outer membrane</keyword>
<dbReference type="EMBL" id="JABBGA010000008">
    <property type="protein sequence ID" value="NML26551.1"/>
    <property type="molecule type" value="Genomic_DNA"/>
</dbReference>
<dbReference type="NCBIfam" id="TIGR02802">
    <property type="entry name" value="Pal_lipo"/>
    <property type="match status" value="1"/>
</dbReference>
<dbReference type="HAMAP" id="MF_02204">
    <property type="entry name" value="Pal"/>
    <property type="match status" value="1"/>
</dbReference>
<dbReference type="GO" id="GO:0051301">
    <property type="term" value="P:cell division"/>
    <property type="evidence" value="ECO:0007669"/>
    <property type="project" value="UniProtKB-UniRule"/>
</dbReference>
<evidence type="ECO:0000256" key="4">
    <source>
        <dbReference type="ARBA" id="ARBA00023139"/>
    </source>
</evidence>
<evidence type="ECO:0000256" key="3">
    <source>
        <dbReference type="ARBA" id="ARBA00023136"/>
    </source>
</evidence>
<evidence type="ECO:0000313" key="12">
    <source>
        <dbReference type="Proteomes" id="UP000580043"/>
    </source>
</evidence>
<dbReference type="PROSITE" id="PS51257">
    <property type="entry name" value="PROKAR_LIPOPROTEIN"/>
    <property type="match status" value="1"/>
</dbReference>
<comment type="similarity">
    <text evidence="8">Belongs to the Pal lipoprotein family.</text>
</comment>
<comment type="caution">
    <text evidence="11">The sequence shown here is derived from an EMBL/GenBank/DDBJ whole genome shotgun (WGS) entry which is preliminary data.</text>
</comment>
<dbReference type="CDD" id="cd07185">
    <property type="entry name" value="OmpA_C-like"/>
    <property type="match status" value="1"/>
</dbReference>
<name>A0A848GAI3_9RHOO</name>
<keyword evidence="6 8" id="KW-0449">Lipoprotein</keyword>
<evidence type="ECO:0000256" key="6">
    <source>
        <dbReference type="ARBA" id="ARBA00023288"/>
    </source>
</evidence>
<dbReference type="GO" id="GO:0009279">
    <property type="term" value="C:cell outer membrane"/>
    <property type="evidence" value="ECO:0007669"/>
    <property type="project" value="UniProtKB-SubCell"/>
</dbReference>
<evidence type="ECO:0000256" key="2">
    <source>
        <dbReference type="ARBA" id="ARBA00022729"/>
    </source>
</evidence>
<keyword evidence="4 8" id="KW-0564">Palmitate</keyword>